<name>A0A1H9Q1V3_9LACT</name>
<protein>
    <submittedName>
        <fullName evidence="1">Uncharacterized protein</fullName>
    </submittedName>
</protein>
<dbReference type="RefSeq" id="WP_092649522.1">
    <property type="nucleotide sequence ID" value="NZ_FOHA01000001.1"/>
</dbReference>
<dbReference type="AlphaFoldDB" id="A0A1H9Q1V3"/>
<dbReference type="OrthoDB" id="2678365at2"/>
<keyword evidence="2" id="KW-1185">Reference proteome</keyword>
<dbReference type="Proteomes" id="UP000198948">
    <property type="component" value="Unassembled WGS sequence"/>
</dbReference>
<proteinExistence type="predicted"/>
<accession>A0A1H9Q1V3</accession>
<evidence type="ECO:0000313" key="2">
    <source>
        <dbReference type="Proteomes" id="UP000198948"/>
    </source>
</evidence>
<dbReference type="EMBL" id="FOHA01000001">
    <property type="protein sequence ID" value="SER54394.1"/>
    <property type="molecule type" value="Genomic_DNA"/>
</dbReference>
<gene>
    <name evidence="1" type="ORF">SAMN04488559_101296</name>
</gene>
<reference evidence="1 2" key="1">
    <citation type="submission" date="2016-10" db="EMBL/GenBank/DDBJ databases">
        <authorList>
            <person name="de Groot N.N."/>
        </authorList>
    </citation>
    <scope>NUCLEOTIDE SEQUENCE [LARGE SCALE GENOMIC DNA]</scope>
    <source>
        <strain evidence="1 2">DSM 13760</strain>
    </source>
</reference>
<organism evidence="1 2">
    <name type="scientific">Isobaculum melis</name>
    <dbReference type="NCBI Taxonomy" id="142588"/>
    <lineage>
        <taxon>Bacteria</taxon>
        <taxon>Bacillati</taxon>
        <taxon>Bacillota</taxon>
        <taxon>Bacilli</taxon>
        <taxon>Lactobacillales</taxon>
        <taxon>Carnobacteriaceae</taxon>
        <taxon>Isobaculum</taxon>
    </lineage>
</organism>
<evidence type="ECO:0000313" key="1">
    <source>
        <dbReference type="EMBL" id="SER54394.1"/>
    </source>
</evidence>
<sequence>MTIDEAKYFLSFHSSRNENIENPLWDRGFVRLLRPFKDYKSLERAFHEIMQIIFVLSSYLEENMLEKEVVSDIFGIIHLGKMWGYSNDDVFNNEERKQLEHIVDHISYAFFCLLDGTGIDVAFEMYYHDYPDFNFENRKSH</sequence>